<dbReference type="GO" id="GO:0008270">
    <property type="term" value="F:zinc ion binding"/>
    <property type="evidence" value="ECO:0007669"/>
    <property type="project" value="UniProtKB-KW"/>
</dbReference>
<protein>
    <recommendedName>
        <fullName evidence="8">C2H2-type domain-containing protein</fullName>
    </recommendedName>
</protein>
<feature type="domain" description="C2H2-type" evidence="8">
    <location>
        <begin position="38"/>
        <end position="65"/>
    </location>
</feature>
<dbReference type="EMBL" id="GEBQ01012653">
    <property type="protein sequence ID" value="JAT27324.1"/>
    <property type="molecule type" value="Transcribed_RNA"/>
</dbReference>
<keyword evidence="5" id="KW-0862">Zinc</keyword>
<dbReference type="FunFam" id="3.30.160.60:FF:000145">
    <property type="entry name" value="Zinc finger protein 574"/>
    <property type="match status" value="1"/>
</dbReference>
<evidence type="ECO:0000256" key="4">
    <source>
        <dbReference type="ARBA" id="ARBA00022771"/>
    </source>
</evidence>
<keyword evidence="4 7" id="KW-0863">Zinc-finger</keyword>
<feature type="domain" description="C2H2-type" evidence="8">
    <location>
        <begin position="68"/>
        <end position="96"/>
    </location>
</feature>
<dbReference type="PROSITE" id="PS50157">
    <property type="entry name" value="ZINC_FINGER_C2H2_2"/>
    <property type="match status" value="2"/>
</dbReference>
<evidence type="ECO:0000256" key="1">
    <source>
        <dbReference type="ARBA" id="ARBA00004123"/>
    </source>
</evidence>
<evidence type="ECO:0000313" key="9">
    <source>
        <dbReference type="EMBL" id="JAT27324.1"/>
    </source>
</evidence>
<dbReference type="SMART" id="SM00355">
    <property type="entry name" value="ZnF_C2H2"/>
    <property type="match status" value="2"/>
</dbReference>
<evidence type="ECO:0000256" key="5">
    <source>
        <dbReference type="ARBA" id="ARBA00022833"/>
    </source>
</evidence>
<keyword evidence="3" id="KW-0677">Repeat</keyword>
<dbReference type="GO" id="GO:0005634">
    <property type="term" value="C:nucleus"/>
    <property type="evidence" value="ECO:0007669"/>
    <property type="project" value="UniProtKB-SubCell"/>
</dbReference>
<feature type="non-terminal residue" evidence="9">
    <location>
        <position position="1"/>
    </location>
</feature>
<dbReference type="Pfam" id="PF00096">
    <property type="entry name" value="zf-C2H2"/>
    <property type="match status" value="2"/>
</dbReference>
<evidence type="ECO:0000259" key="8">
    <source>
        <dbReference type="PROSITE" id="PS50157"/>
    </source>
</evidence>
<name>A0A1B6LUI0_9HEMI</name>
<comment type="subcellular location">
    <subcellularLocation>
        <location evidence="1">Nucleus</location>
    </subcellularLocation>
</comment>
<organism evidence="9">
    <name type="scientific">Graphocephala atropunctata</name>
    <dbReference type="NCBI Taxonomy" id="36148"/>
    <lineage>
        <taxon>Eukaryota</taxon>
        <taxon>Metazoa</taxon>
        <taxon>Ecdysozoa</taxon>
        <taxon>Arthropoda</taxon>
        <taxon>Hexapoda</taxon>
        <taxon>Insecta</taxon>
        <taxon>Pterygota</taxon>
        <taxon>Neoptera</taxon>
        <taxon>Paraneoptera</taxon>
        <taxon>Hemiptera</taxon>
        <taxon>Auchenorrhyncha</taxon>
        <taxon>Membracoidea</taxon>
        <taxon>Cicadellidae</taxon>
        <taxon>Cicadellinae</taxon>
        <taxon>Cicadellini</taxon>
        <taxon>Graphocephala</taxon>
    </lineage>
</organism>
<evidence type="ECO:0000256" key="2">
    <source>
        <dbReference type="ARBA" id="ARBA00022723"/>
    </source>
</evidence>
<dbReference type="AlphaFoldDB" id="A0A1B6LUI0"/>
<dbReference type="InterPro" id="IPR013087">
    <property type="entry name" value="Znf_C2H2_type"/>
</dbReference>
<dbReference type="InterPro" id="IPR036236">
    <property type="entry name" value="Znf_C2H2_sf"/>
</dbReference>
<evidence type="ECO:0000256" key="7">
    <source>
        <dbReference type="PROSITE-ProRule" id="PRU00042"/>
    </source>
</evidence>
<sequence>EVFMAAQEAVSAHRDSQDLPENLQVSRKHKLGDAKTRVFCPDCGHSYSRPSHLRRHQQFDCGSVLRQFACTICAKRFKHKHHLTDHVTYIHLYPRQTRRQLCLDSEVDG</sequence>
<keyword evidence="6" id="KW-0539">Nucleus</keyword>
<accession>A0A1B6LUI0</accession>
<dbReference type="PROSITE" id="PS00028">
    <property type="entry name" value="ZINC_FINGER_C2H2_1"/>
    <property type="match status" value="1"/>
</dbReference>
<dbReference type="SUPFAM" id="SSF57667">
    <property type="entry name" value="beta-beta-alpha zinc fingers"/>
    <property type="match status" value="1"/>
</dbReference>
<gene>
    <name evidence="9" type="ORF">g.54087</name>
</gene>
<reference evidence="9" key="1">
    <citation type="submission" date="2015-11" db="EMBL/GenBank/DDBJ databases">
        <title>De novo transcriptome assembly of four potential Pierce s Disease insect vectors from Arizona vineyards.</title>
        <authorList>
            <person name="Tassone E.E."/>
        </authorList>
    </citation>
    <scope>NUCLEOTIDE SEQUENCE</scope>
</reference>
<proteinExistence type="predicted"/>
<evidence type="ECO:0000256" key="3">
    <source>
        <dbReference type="ARBA" id="ARBA00022737"/>
    </source>
</evidence>
<dbReference type="Gene3D" id="3.30.160.60">
    <property type="entry name" value="Classic Zinc Finger"/>
    <property type="match status" value="2"/>
</dbReference>
<evidence type="ECO:0000256" key="6">
    <source>
        <dbReference type="ARBA" id="ARBA00023242"/>
    </source>
</evidence>
<keyword evidence="2" id="KW-0479">Metal-binding</keyword>